<dbReference type="NCBIfam" id="NF041518">
    <property type="entry name" value="choice_anch_Q"/>
    <property type="match status" value="1"/>
</dbReference>
<evidence type="ECO:0000256" key="1">
    <source>
        <dbReference type="SAM" id="SignalP"/>
    </source>
</evidence>
<dbReference type="Gene3D" id="2.160.20.10">
    <property type="entry name" value="Single-stranded right-handed beta-helix, Pectin lyase-like"/>
    <property type="match status" value="1"/>
</dbReference>
<evidence type="ECO:0000313" key="4">
    <source>
        <dbReference type="Proteomes" id="UP001596391"/>
    </source>
</evidence>
<dbReference type="InterPro" id="IPR012334">
    <property type="entry name" value="Pectin_lyas_fold"/>
</dbReference>
<organism evidence="3 4">
    <name type="scientific">Granulicella cerasi</name>
    <dbReference type="NCBI Taxonomy" id="741063"/>
    <lineage>
        <taxon>Bacteria</taxon>
        <taxon>Pseudomonadati</taxon>
        <taxon>Acidobacteriota</taxon>
        <taxon>Terriglobia</taxon>
        <taxon>Terriglobales</taxon>
        <taxon>Acidobacteriaceae</taxon>
        <taxon>Granulicella</taxon>
    </lineage>
</organism>
<accession>A0ABW1ZCQ2</accession>
<dbReference type="InterPro" id="IPR013783">
    <property type="entry name" value="Ig-like_fold"/>
</dbReference>
<name>A0ABW1ZCQ2_9BACT</name>
<sequence length="1296" mass="130777">MHLRRTLALIFALATPALFAQKTIRVPADQPTIQAGINATNDGDTVLVDAGIYHESIDFLGKAITLRAATSNPADTVIDASGANIGVRFHSAETRGSVLSGFTVRGAASGIVAENSAPTILNNTVLGNSCSGIVSSYGAADIEGNTVSGTTNANSSCEFKNNAPILLTGVTDSGLAGAGLQTMVVRNFVHDNSMRALATTSESYAAGIGDLGQAAVIRNNIIRDNVSVGTGGGLVVEPIYGSYDTTTPVTIVSGNLITGNSAACGAGGIYVGFFSPDFLDPIKLFIVNNTVVNNTVSNSSCLNVNSGTEVSLYWDSNQIYLLNNIFADTSGATVLHCVGSGIMLPLFGVSGLDVADHNVFYNGSQTSSSIEDACLNSQPFLAASSFAAPGFLSATDFHLLSSSPFVDQGNNTAALYTASTDLDGNPRIASSTSAAAVIDLGAYERPGAANTDSTQTTLSPDMWNYAGGASAKLTVQVSSAFGTPTGVAHITLDGQPLTDGTLDSSGKFVVSVPRLVPGKRVFIATFEGSAGFSPSVSAQVIVAVAKYIPSITLTATPNPSSVGQSVLFQAKITSPEGAILSPLRFHQANDNGGTNVPSDVTGSASFSTTFNTPGSVTYLVSFDGDDTHKSATASVVQQVVDGNATTTTLTSSLNPSVINQNVTFTATVSGSNGSPTGTVTFSDGSTALGTATLANGVATYSSSTLAAGTHSITATYNAISPYASSSASLNQVVQSGYATNATITSSANPSQLGQNVTFSIAVLAGSIAPTGTISLSDNSTPLGTLTLDVYGSAHYSTSTLTRGTHTITAIYNPTGSFAGSTTSIPQVVNGYASSVTAGPIQSGLLAGSSTTFTASVLPAATGAPSAPTGAVTFALDGVSLGSVNINTAGAAAIPSGILHGGSHTLTCSYAGDGLFNPSTCAPTSFAVAQATPTFTLTSSANPAYALAPITYAARLSLNGTLVPDVIVFALDGTPLTSGQVNATGQNQIQQSLSVGNHTLTARSSGDNDVTADTASVAQVVLPNNTSLVLSLASASISEGQDANATVILNDLTGPAAAYGSVTIYDGNTALLTLTAQPAGTSALSAVLMNLSVGTHSISAFYVPSDGNFLGSGSAPVTLVVNPSSIDLTTDPTSISIQTEHHKSLTVTAQSIGVFAGPVTFSCGPNLPRVLTCRFSSAGVTLTAGGKASSTLTLETDAVGNFYADARPAPLSPLRHPITALASLVGLGLLARRRRKLAVLATLLLALTASATLTGCTGKWPDHTPVGTYDIVLTATGTQPNGLQATKSAHLNLTVTP</sequence>
<comment type="caution">
    <text evidence="3">The sequence shown here is derived from an EMBL/GenBank/DDBJ whole genome shotgun (WGS) entry which is preliminary data.</text>
</comment>
<dbReference type="RefSeq" id="WP_263369672.1">
    <property type="nucleotide sequence ID" value="NZ_JAGSYD010000001.1"/>
</dbReference>
<feature type="domain" description="Bacterial Ig-like" evidence="2">
    <location>
        <begin position="649"/>
        <end position="733"/>
    </location>
</feature>
<dbReference type="Gene3D" id="2.60.40.10">
    <property type="entry name" value="Immunoglobulins"/>
    <property type="match status" value="6"/>
</dbReference>
<dbReference type="SUPFAM" id="SSF51126">
    <property type="entry name" value="Pectin lyase-like"/>
    <property type="match status" value="1"/>
</dbReference>
<evidence type="ECO:0000313" key="3">
    <source>
        <dbReference type="EMBL" id="MFC6645968.1"/>
    </source>
</evidence>
<protein>
    <submittedName>
        <fullName evidence="3">Ig-like domain repeat protein</fullName>
    </submittedName>
</protein>
<dbReference type="InterPro" id="IPR011050">
    <property type="entry name" value="Pectin_lyase_fold/virulence"/>
</dbReference>
<dbReference type="Proteomes" id="UP001596391">
    <property type="component" value="Unassembled WGS sequence"/>
</dbReference>
<feature type="domain" description="Bacterial Ig-like" evidence="2">
    <location>
        <begin position="846"/>
        <end position="928"/>
    </location>
</feature>
<feature type="chain" id="PRO_5045693056" evidence="1">
    <location>
        <begin position="21"/>
        <end position="1296"/>
    </location>
</feature>
<dbReference type="SMART" id="SM00710">
    <property type="entry name" value="PbH1"/>
    <property type="match status" value="4"/>
</dbReference>
<dbReference type="EMBL" id="JBHSWI010000001">
    <property type="protein sequence ID" value="MFC6645968.1"/>
    <property type="molecule type" value="Genomic_DNA"/>
</dbReference>
<dbReference type="InterPro" id="IPR059226">
    <property type="entry name" value="Choice_anch_Q_dom"/>
</dbReference>
<feature type="domain" description="Bacterial Ig-like" evidence="2">
    <location>
        <begin position="467"/>
        <end position="545"/>
    </location>
</feature>
<gene>
    <name evidence="3" type="ORF">ACFQBQ_10330</name>
</gene>
<reference evidence="4" key="1">
    <citation type="journal article" date="2019" name="Int. J. Syst. Evol. Microbiol.">
        <title>The Global Catalogue of Microorganisms (GCM) 10K type strain sequencing project: providing services to taxonomists for standard genome sequencing and annotation.</title>
        <authorList>
            <consortium name="The Broad Institute Genomics Platform"/>
            <consortium name="The Broad Institute Genome Sequencing Center for Infectious Disease"/>
            <person name="Wu L."/>
            <person name="Ma J."/>
        </authorList>
    </citation>
    <scope>NUCLEOTIDE SEQUENCE [LARGE SCALE GENOMIC DNA]</scope>
    <source>
        <strain evidence="4">CGMCC 1.16026</strain>
    </source>
</reference>
<feature type="domain" description="Bacterial Ig-like" evidence="2">
    <location>
        <begin position="743"/>
        <end position="827"/>
    </location>
</feature>
<proteinExistence type="predicted"/>
<dbReference type="Pfam" id="PF16640">
    <property type="entry name" value="Big_3_5"/>
    <property type="match status" value="5"/>
</dbReference>
<evidence type="ECO:0000259" key="2">
    <source>
        <dbReference type="Pfam" id="PF16640"/>
    </source>
</evidence>
<dbReference type="InterPro" id="IPR032109">
    <property type="entry name" value="Big_3_5"/>
</dbReference>
<feature type="domain" description="Bacterial Ig-like" evidence="2">
    <location>
        <begin position="1030"/>
        <end position="1121"/>
    </location>
</feature>
<keyword evidence="4" id="KW-1185">Reference proteome</keyword>
<feature type="signal peptide" evidence="1">
    <location>
        <begin position="1"/>
        <end position="20"/>
    </location>
</feature>
<keyword evidence="1" id="KW-0732">Signal</keyword>
<dbReference type="InterPro" id="IPR006626">
    <property type="entry name" value="PbH1"/>
</dbReference>